<organism evidence="1 2">
    <name type="scientific">Symbiodinium natans</name>
    <dbReference type="NCBI Taxonomy" id="878477"/>
    <lineage>
        <taxon>Eukaryota</taxon>
        <taxon>Sar</taxon>
        <taxon>Alveolata</taxon>
        <taxon>Dinophyceae</taxon>
        <taxon>Suessiales</taxon>
        <taxon>Symbiodiniaceae</taxon>
        <taxon>Symbiodinium</taxon>
    </lineage>
</organism>
<comment type="caution">
    <text evidence="1">The sequence shown here is derived from an EMBL/GenBank/DDBJ whole genome shotgun (WGS) entry which is preliminary data.</text>
</comment>
<proteinExistence type="predicted"/>
<dbReference type="AlphaFoldDB" id="A0A812RUA2"/>
<evidence type="ECO:0000313" key="2">
    <source>
        <dbReference type="Proteomes" id="UP000604046"/>
    </source>
</evidence>
<gene>
    <name evidence="1" type="ORF">SNAT2548_LOCUS24851</name>
</gene>
<sequence>MEFTVVTAANLPPKPVLAIHVGNVRRQIKLEVNHPFVLPDPGVKPAHVEALYETLPVQRSVVRVIESALRRKHGTTFT</sequence>
<reference evidence="1" key="1">
    <citation type="submission" date="2021-02" db="EMBL/GenBank/DDBJ databases">
        <authorList>
            <person name="Dougan E. K."/>
            <person name="Rhodes N."/>
            <person name="Thang M."/>
            <person name="Chan C."/>
        </authorList>
    </citation>
    <scope>NUCLEOTIDE SEQUENCE</scope>
</reference>
<evidence type="ECO:0000313" key="1">
    <source>
        <dbReference type="EMBL" id="CAE7453078.1"/>
    </source>
</evidence>
<dbReference type="Proteomes" id="UP000604046">
    <property type="component" value="Unassembled WGS sequence"/>
</dbReference>
<protein>
    <submittedName>
        <fullName evidence="1">Uncharacterized protein</fullName>
    </submittedName>
</protein>
<accession>A0A812RUA2</accession>
<keyword evidence="2" id="KW-1185">Reference proteome</keyword>
<dbReference type="EMBL" id="CAJNDS010002371">
    <property type="protein sequence ID" value="CAE7453078.1"/>
    <property type="molecule type" value="Genomic_DNA"/>
</dbReference>
<name>A0A812RUA2_9DINO</name>